<dbReference type="Pfam" id="PF03782">
    <property type="entry name" value="AMOP"/>
    <property type="match status" value="1"/>
</dbReference>
<evidence type="ECO:0000256" key="4">
    <source>
        <dbReference type="ARBA" id="ARBA00023136"/>
    </source>
</evidence>
<keyword evidence="7" id="KW-1185">Reference proteome</keyword>
<name>A0A7M7SZU5_STRPU</name>
<dbReference type="PANTHER" id="PTHR13802:SF59">
    <property type="entry name" value="SUSHI DOMAIN-CONTAINING PROTEIN 2"/>
    <property type="match status" value="1"/>
</dbReference>
<dbReference type="InParanoid" id="A0A7M7SZU5"/>
<dbReference type="PROSITE" id="PS50856">
    <property type="entry name" value="AMOP"/>
    <property type="match status" value="1"/>
</dbReference>
<dbReference type="OrthoDB" id="6051552at2759"/>
<accession>A0A7M7SZU5</accession>
<keyword evidence="4" id="KW-0472">Membrane</keyword>
<feature type="domain" description="AMOP" evidence="5">
    <location>
        <begin position="156"/>
        <end position="301"/>
    </location>
</feature>
<dbReference type="SMART" id="SM00723">
    <property type="entry name" value="AMOP"/>
    <property type="match status" value="1"/>
</dbReference>
<evidence type="ECO:0000256" key="2">
    <source>
        <dbReference type="ARBA" id="ARBA00022692"/>
    </source>
</evidence>
<dbReference type="InterPro" id="IPR051495">
    <property type="entry name" value="Epithelial_Barrier/Signaling"/>
</dbReference>
<evidence type="ECO:0000259" key="5">
    <source>
        <dbReference type="PROSITE" id="PS50856"/>
    </source>
</evidence>
<dbReference type="GeneID" id="105441192"/>
<reference evidence="7" key="1">
    <citation type="submission" date="2015-02" db="EMBL/GenBank/DDBJ databases">
        <title>Genome sequencing for Strongylocentrotus purpuratus.</title>
        <authorList>
            <person name="Murali S."/>
            <person name="Liu Y."/>
            <person name="Vee V."/>
            <person name="English A."/>
            <person name="Wang M."/>
            <person name="Skinner E."/>
            <person name="Han Y."/>
            <person name="Muzny D.M."/>
            <person name="Worley K.C."/>
            <person name="Gibbs R.A."/>
        </authorList>
    </citation>
    <scope>NUCLEOTIDE SEQUENCE</scope>
</reference>
<keyword evidence="2" id="KW-0812">Transmembrane</keyword>
<dbReference type="EnsemblMetazoa" id="XM_030987542">
    <property type="protein sequence ID" value="XP_030843402"/>
    <property type="gene ID" value="LOC105441192"/>
</dbReference>
<dbReference type="KEGG" id="spu:105441192"/>
<dbReference type="AlphaFoldDB" id="A0A7M7SZU5"/>
<proteinExistence type="predicted"/>
<dbReference type="Proteomes" id="UP000007110">
    <property type="component" value="Unassembled WGS sequence"/>
</dbReference>
<protein>
    <recommendedName>
        <fullName evidence="5">AMOP domain-containing protein</fullName>
    </recommendedName>
</protein>
<sequence>MSTSNATCVTPAMFVSGVIDVRLSLDGGSTYPYVGSIVVGDQPSPVHLSDWTSEPGTNLAVTWDPAGLHGNDMVEIIVYEFTVDINGRYRWEPVHIVPYGIVNEGGRFEFVINRERSVDDISPRVGAIGVFTLNEANSLLERRAIWSEIHPLNWLYPINMTSWCNSWITRELTELNQWLPQRPVCPCTERQARRDIGSFTVSLETDRPGVTLCVNSNIPSPSGAGQECCYSSDGHLIEVDAIGAGFSHRQHERVTSPNLSSGLGPVPVLSHYLADTMPYLQCCVADQSENGQFCYLYRTVRPPKNCYGYRPPQPVDYDRRC</sequence>
<evidence type="ECO:0000256" key="1">
    <source>
        <dbReference type="ARBA" id="ARBA00004370"/>
    </source>
</evidence>
<dbReference type="InterPro" id="IPR005533">
    <property type="entry name" value="AMOP_dom"/>
</dbReference>
<dbReference type="PANTHER" id="PTHR13802">
    <property type="entry name" value="MUCIN 4-RELATED"/>
    <property type="match status" value="1"/>
</dbReference>
<evidence type="ECO:0000313" key="7">
    <source>
        <dbReference type="Proteomes" id="UP000007110"/>
    </source>
</evidence>
<keyword evidence="3" id="KW-1133">Transmembrane helix</keyword>
<evidence type="ECO:0000313" key="6">
    <source>
        <dbReference type="EnsemblMetazoa" id="XP_030843402"/>
    </source>
</evidence>
<organism evidence="6 7">
    <name type="scientific">Strongylocentrotus purpuratus</name>
    <name type="common">Purple sea urchin</name>
    <dbReference type="NCBI Taxonomy" id="7668"/>
    <lineage>
        <taxon>Eukaryota</taxon>
        <taxon>Metazoa</taxon>
        <taxon>Echinodermata</taxon>
        <taxon>Eleutherozoa</taxon>
        <taxon>Echinozoa</taxon>
        <taxon>Echinoidea</taxon>
        <taxon>Euechinoidea</taxon>
        <taxon>Echinacea</taxon>
        <taxon>Camarodonta</taxon>
        <taxon>Echinidea</taxon>
        <taxon>Strongylocentrotidae</taxon>
        <taxon>Strongylocentrotus</taxon>
    </lineage>
</organism>
<comment type="subcellular location">
    <subcellularLocation>
        <location evidence="1">Membrane</location>
    </subcellularLocation>
</comment>
<evidence type="ECO:0000256" key="3">
    <source>
        <dbReference type="ARBA" id="ARBA00022989"/>
    </source>
</evidence>
<reference evidence="6" key="2">
    <citation type="submission" date="2021-01" db="UniProtKB">
        <authorList>
            <consortium name="EnsemblMetazoa"/>
        </authorList>
    </citation>
    <scope>IDENTIFICATION</scope>
</reference>
<dbReference type="RefSeq" id="XP_030843402.1">
    <property type="nucleotide sequence ID" value="XM_030987542.1"/>
</dbReference>
<dbReference type="GO" id="GO:0016020">
    <property type="term" value="C:membrane"/>
    <property type="evidence" value="ECO:0007669"/>
    <property type="project" value="UniProtKB-SubCell"/>
</dbReference>